<dbReference type="PANTHER" id="PTHR46732:SF5">
    <property type="entry name" value="ATP-DEPENDENT PROTEASE LA (LON) DOMAIN PROTEIN"/>
    <property type="match status" value="1"/>
</dbReference>
<feature type="transmembrane region" description="Helical" evidence="2">
    <location>
        <begin position="276"/>
        <end position="298"/>
    </location>
</feature>
<keyword evidence="2" id="KW-0812">Transmembrane</keyword>
<dbReference type="EMBL" id="AYRZ02000008">
    <property type="protein sequence ID" value="PHT74144.1"/>
    <property type="molecule type" value="Genomic_DNA"/>
</dbReference>
<dbReference type="STRING" id="4072.A0A2G2YWN5"/>
<accession>A0A2G2YWN5</accession>
<sequence>MSTSATSVTESPEKSRVKSPNSTLAFCEMHGNSYIRVHGIHLYPYGEIHNVQQLLPRKSLSCKLVGKRSGLSLEAFLKDHYLSGSPVVIRDSMDQWPAKNKWNGMNYLRKVAGFRTVPIEMKECIQNKQPRTVRMYYRLAPGPASYLFRHSVTSLDSSWMSPLHFRDLHSVAQVKKLEIGALVFISGVVRVKILKFEQARTRHGNSRTWLLGWMSPYTFEIFTLLRRREPDMVQKLEIGALVFISGVVRVKILKFEQARTRHGNSRTWLLGWMSPYTFEIFTLLRRLVLFLIMIYWLWTLDSVSGTDGADANMLKSSS</sequence>
<proteinExistence type="predicted"/>
<name>A0A2G2YWN5_CAPAN</name>
<evidence type="ECO:0000313" key="4">
    <source>
        <dbReference type="Proteomes" id="UP000222542"/>
    </source>
</evidence>
<feature type="compositionally biased region" description="Polar residues" evidence="1">
    <location>
        <begin position="1"/>
        <end position="10"/>
    </location>
</feature>
<comment type="caution">
    <text evidence="3">The sequence shown here is derived from an EMBL/GenBank/DDBJ whole genome shotgun (WGS) entry which is preliminary data.</text>
</comment>
<evidence type="ECO:0000313" key="3">
    <source>
        <dbReference type="EMBL" id="PHT74144.1"/>
    </source>
</evidence>
<evidence type="ECO:0000256" key="1">
    <source>
        <dbReference type="SAM" id="MobiDB-lite"/>
    </source>
</evidence>
<gene>
    <name evidence="3" type="ORF">T459_21421</name>
</gene>
<dbReference type="Gene3D" id="2.60.120.650">
    <property type="entry name" value="Cupin"/>
    <property type="match status" value="1"/>
</dbReference>
<dbReference type="AlphaFoldDB" id="A0A2G2YWN5"/>
<keyword evidence="4" id="KW-1185">Reference proteome</keyword>
<dbReference type="Proteomes" id="UP000222542">
    <property type="component" value="Unassembled WGS sequence"/>
</dbReference>
<protein>
    <submittedName>
        <fullName evidence="3">Uncharacterized protein</fullName>
    </submittedName>
</protein>
<dbReference type="SUPFAM" id="SSF51197">
    <property type="entry name" value="Clavaminate synthase-like"/>
    <property type="match status" value="1"/>
</dbReference>
<reference evidence="3 4" key="2">
    <citation type="journal article" date="2017" name="Genome Biol.">
        <title>New reference genome sequences of hot pepper reveal the massive evolution of plant disease-resistance genes by retroduplication.</title>
        <authorList>
            <person name="Kim S."/>
            <person name="Park J."/>
            <person name="Yeom S.I."/>
            <person name="Kim Y.M."/>
            <person name="Seo E."/>
            <person name="Kim K.T."/>
            <person name="Kim M.S."/>
            <person name="Lee J.M."/>
            <person name="Cheong K."/>
            <person name="Shin H.S."/>
            <person name="Kim S.B."/>
            <person name="Han K."/>
            <person name="Lee J."/>
            <person name="Park M."/>
            <person name="Lee H.A."/>
            <person name="Lee H.Y."/>
            <person name="Lee Y."/>
            <person name="Oh S."/>
            <person name="Lee J.H."/>
            <person name="Choi E."/>
            <person name="Choi E."/>
            <person name="Lee S.E."/>
            <person name="Jeon J."/>
            <person name="Kim H."/>
            <person name="Choi G."/>
            <person name="Song H."/>
            <person name="Lee J."/>
            <person name="Lee S.C."/>
            <person name="Kwon J.K."/>
            <person name="Lee H.Y."/>
            <person name="Koo N."/>
            <person name="Hong Y."/>
            <person name="Kim R.W."/>
            <person name="Kang W.H."/>
            <person name="Huh J.H."/>
            <person name="Kang B.C."/>
            <person name="Yang T.J."/>
            <person name="Lee Y.H."/>
            <person name="Bennetzen J.L."/>
            <person name="Choi D."/>
        </authorList>
    </citation>
    <scope>NUCLEOTIDE SEQUENCE [LARGE SCALE GENOMIC DNA]</scope>
    <source>
        <strain evidence="4">cv. CM334</strain>
    </source>
</reference>
<evidence type="ECO:0000256" key="2">
    <source>
        <dbReference type="SAM" id="Phobius"/>
    </source>
</evidence>
<feature type="region of interest" description="Disordered" evidence="1">
    <location>
        <begin position="1"/>
        <end position="21"/>
    </location>
</feature>
<organism evidence="3 4">
    <name type="scientific">Capsicum annuum</name>
    <name type="common">Capsicum pepper</name>
    <dbReference type="NCBI Taxonomy" id="4072"/>
    <lineage>
        <taxon>Eukaryota</taxon>
        <taxon>Viridiplantae</taxon>
        <taxon>Streptophyta</taxon>
        <taxon>Embryophyta</taxon>
        <taxon>Tracheophyta</taxon>
        <taxon>Spermatophyta</taxon>
        <taxon>Magnoliopsida</taxon>
        <taxon>eudicotyledons</taxon>
        <taxon>Gunneridae</taxon>
        <taxon>Pentapetalae</taxon>
        <taxon>asterids</taxon>
        <taxon>lamiids</taxon>
        <taxon>Solanales</taxon>
        <taxon>Solanaceae</taxon>
        <taxon>Solanoideae</taxon>
        <taxon>Capsiceae</taxon>
        <taxon>Capsicum</taxon>
    </lineage>
</organism>
<dbReference type="Gramene" id="PHT74144">
    <property type="protein sequence ID" value="PHT74144"/>
    <property type="gene ID" value="T459_21421"/>
</dbReference>
<keyword evidence="2" id="KW-1133">Transmembrane helix</keyword>
<reference evidence="3 4" key="1">
    <citation type="journal article" date="2014" name="Nat. Genet.">
        <title>Genome sequence of the hot pepper provides insights into the evolution of pungency in Capsicum species.</title>
        <authorList>
            <person name="Kim S."/>
            <person name="Park M."/>
            <person name="Yeom S.I."/>
            <person name="Kim Y.M."/>
            <person name="Lee J.M."/>
            <person name="Lee H.A."/>
            <person name="Seo E."/>
            <person name="Choi J."/>
            <person name="Cheong K."/>
            <person name="Kim K.T."/>
            <person name="Jung K."/>
            <person name="Lee G.W."/>
            <person name="Oh S.K."/>
            <person name="Bae C."/>
            <person name="Kim S.B."/>
            <person name="Lee H.Y."/>
            <person name="Kim S.Y."/>
            <person name="Kim M.S."/>
            <person name="Kang B.C."/>
            <person name="Jo Y.D."/>
            <person name="Yang H.B."/>
            <person name="Jeong H.J."/>
            <person name="Kang W.H."/>
            <person name="Kwon J.K."/>
            <person name="Shin C."/>
            <person name="Lim J.Y."/>
            <person name="Park J.H."/>
            <person name="Huh J.H."/>
            <person name="Kim J.S."/>
            <person name="Kim B.D."/>
            <person name="Cohen O."/>
            <person name="Paran I."/>
            <person name="Suh M.C."/>
            <person name="Lee S.B."/>
            <person name="Kim Y.K."/>
            <person name="Shin Y."/>
            <person name="Noh S.J."/>
            <person name="Park J."/>
            <person name="Seo Y.S."/>
            <person name="Kwon S.Y."/>
            <person name="Kim H.A."/>
            <person name="Park J.M."/>
            <person name="Kim H.J."/>
            <person name="Choi S.B."/>
            <person name="Bosland P.W."/>
            <person name="Reeves G."/>
            <person name="Jo S.H."/>
            <person name="Lee B.W."/>
            <person name="Cho H.T."/>
            <person name="Choi H.S."/>
            <person name="Lee M.S."/>
            <person name="Yu Y."/>
            <person name="Do Choi Y."/>
            <person name="Park B.S."/>
            <person name="van Deynze A."/>
            <person name="Ashrafi H."/>
            <person name="Hill T."/>
            <person name="Kim W.T."/>
            <person name="Pai H.S."/>
            <person name="Ahn H.K."/>
            <person name="Yeam I."/>
            <person name="Giovannoni J.J."/>
            <person name="Rose J.K."/>
            <person name="Sorensen I."/>
            <person name="Lee S.J."/>
            <person name="Kim R.W."/>
            <person name="Choi I.Y."/>
            <person name="Choi B.S."/>
            <person name="Lim J.S."/>
            <person name="Lee Y.H."/>
            <person name="Choi D."/>
        </authorList>
    </citation>
    <scope>NUCLEOTIDE SEQUENCE [LARGE SCALE GENOMIC DNA]</scope>
    <source>
        <strain evidence="4">cv. CM334</strain>
    </source>
</reference>
<keyword evidence="2" id="KW-0472">Membrane</keyword>
<dbReference type="PANTHER" id="PTHR46732">
    <property type="entry name" value="ATP-DEPENDENT PROTEASE LA (LON) DOMAIN PROTEIN"/>
    <property type="match status" value="1"/>
</dbReference>